<evidence type="ECO:0000256" key="4">
    <source>
        <dbReference type="ARBA" id="ARBA00022729"/>
    </source>
</evidence>
<reference evidence="7 8" key="1">
    <citation type="submission" date="2019-04" db="EMBL/GenBank/DDBJ databases">
        <title>Three New Species of Nocardioides, Nocardioides euryhalodurans sp. nov., Nocardioides seonyuensis sp. nov. and Nocardioides eburneoflavus sp. nov. Isolated from Soil.</title>
        <authorList>
            <person name="Roh S.G."/>
            <person name="Lee C."/>
            <person name="Kim M.-K."/>
            <person name="Kim S.B."/>
        </authorList>
    </citation>
    <scope>NUCLEOTIDE SEQUENCE [LARGE SCALE GENOMIC DNA]</scope>
    <source>
        <strain evidence="7 8">MMS17-SY213</strain>
    </source>
</reference>
<dbReference type="PROSITE" id="PS51257">
    <property type="entry name" value="PROKAR_LIPOPROTEIN"/>
    <property type="match status" value="1"/>
</dbReference>
<name>A0A4Z1CKV1_9ACTN</name>
<dbReference type="GO" id="GO:0030313">
    <property type="term" value="C:cell envelope"/>
    <property type="evidence" value="ECO:0007669"/>
    <property type="project" value="UniProtKB-SubCell"/>
</dbReference>
<evidence type="ECO:0000256" key="5">
    <source>
        <dbReference type="SAM" id="SignalP"/>
    </source>
</evidence>
<dbReference type="InterPro" id="IPR039424">
    <property type="entry name" value="SBP_5"/>
</dbReference>
<dbReference type="PIRSF" id="PIRSF002741">
    <property type="entry name" value="MppA"/>
    <property type="match status" value="1"/>
</dbReference>
<dbReference type="GO" id="GO:0042597">
    <property type="term" value="C:periplasmic space"/>
    <property type="evidence" value="ECO:0007669"/>
    <property type="project" value="UniProtKB-ARBA"/>
</dbReference>
<dbReference type="OrthoDB" id="9764591at2"/>
<evidence type="ECO:0000256" key="3">
    <source>
        <dbReference type="ARBA" id="ARBA00022448"/>
    </source>
</evidence>
<evidence type="ECO:0000313" key="7">
    <source>
        <dbReference type="EMBL" id="TGN65753.1"/>
    </source>
</evidence>
<accession>A0A4Z1CKV1</accession>
<keyword evidence="8" id="KW-1185">Reference proteome</keyword>
<dbReference type="GO" id="GO:1904680">
    <property type="term" value="F:peptide transmembrane transporter activity"/>
    <property type="evidence" value="ECO:0007669"/>
    <property type="project" value="TreeGrafter"/>
</dbReference>
<dbReference type="InterPro" id="IPR000914">
    <property type="entry name" value="SBP_5_dom"/>
</dbReference>
<keyword evidence="4 5" id="KW-0732">Signal</keyword>
<dbReference type="GO" id="GO:0015833">
    <property type="term" value="P:peptide transport"/>
    <property type="evidence" value="ECO:0007669"/>
    <property type="project" value="TreeGrafter"/>
</dbReference>
<evidence type="ECO:0000259" key="6">
    <source>
        <dbReference type="Pfam" id="PF00496"/>
    </source>
</evidence>
<dbReference type="Proteomes" id="UP000297496">
    <property type="component" value="Unassembled WGS sequence"/>
</dbReference>
<dbReference type="AlphaFoldDB" id="A0A4Z1CKV1"/>
<dbReference type="SUPFAM" id="SSF53850">
    <property type="entry name" value="Periplasmic binding protein-like II"/>
    <property type="match status" value="1"/>
</dbReference>
<evidence type="ECO:0000256" key="2">
    <source>
        <dbReference type="ARBA" id="ARBA00005695"/>
    </source>
</evidence>
<dbReference type="PANTHER" id="PTHR30290:SF10">
    <property type="entry name" value="PERIPLASMIC OLIGOPEPTIDE-BINDING PROTEIN-RELATED"/>
    <property type="match status" value="1"/>
</dbReference>
<dbReference type="Gene3D" id="3.40.190.10">
    <property type="entry name" value="Periplasmic binding protein-like II"/>
    <property type="match status" value="1"/>
</dbReference>
<dbReference type="InterPro" id="IPR030678">
    <property type="entry name" value="Peptide/Ni-bd"/>
</dbReference>
<dbReference type="Gene3D" id="3.10.105.10">
    <property type="entry name" value="Dipeptide-binding Protein, Domain 3"/>
    <property type="match status" value="1"/>
</dbReference>
<sequence length="553" mass="60935">MTTTRILRSRLALATCGALGLALVTGCTAGTKASSSGGDGESRLGDLQVLTEEATSEVDSVKWNVFQGEPSTVDPFRSADYTPNMINSNMCETLLSQTNEFDIAPNLAESFENPDPLHWVYTLRDDVTFWDGTPMTAEDVAWSLEHNRTDPATFYNYLYSNVESVDVTGEHEVTVTLKRPDYLFNDELASFAGVVVQKKHYEANEDTYGSPATGVMCTGPYMYEKWTKGESITLARNDDYWNDELQPKVRTFEFTFLVDSAAITSALLSGEIDGTYFVPEAGIDQLRNSGRGTVTAGPAPLNLTFVYANSDGAAANPEVRKALQMAIDWKGIAESVYKDTAEPLKIQTPRYAFGAANDDLQEYVDTLPEPPSAKYEEAKKIVDALPASVRSEEISMVLPAVAETQQFALAVKDAATRIGLNFKLKVVPETGYSNYLYDPATRGDIDIFYTTFWSNIPNPLDWLSLTAVTGGLFNQYGYTGIDDLFAEAQGTKDPAKQAELILQMEEKLREDLLPMVPGLEIHNTVWMNNRITGAPAAFNFLYYPWAAHVGGTE</sequence>
<keyword evidence="3" id="KW-0813">Transport</keyword>
<dbReference type="RefSeq" id="WP_135840244.1">
    <property type="nucleotide sequence ID" value="NZ_SRRO01000001.1"/>
</dbReference>
<evidence type="ECO:0000313" key="8">
    <source>
        <dbReference type="Proteomes" id="UP000297496"/>
    </source>
</evidence>
<dbReference type="EMBL" id="SRRO01000001">
    <property type="protein sequence ID" value="TGN65753.1"/>
    <property type="molecule type" value="Genomic_DNA"/>
</dbReference>
<comment type="similarity">
    <text evidence="2">Belongs to the bacterial solute-binding protein 5 family.</text>
</comment>
<comment type="caution">
    <text evidence="7">The sequence shown here is derived from an EMBL/GenBank/DDBJ whole genome shotgun (WGS) entry which is preliminary data.</text>
</comment>
<feature type="domain" description="Solute-binding protein family 5" evidence="6">
    <location>
        <begin position="103"/>
        <end position="465"/>
    </location>
</feature>
<organism evidence="7 8">
    <name type="scientific">Nocardioides eburneiflavus</name>
    <dbReference type="NCBI Taxonomy" id="2518372"/>
    <lineage>
        <taxon>Bacteria</taxon>
        <taxon>Bacillati</taxon>
        <taxon>Actinomycetota</taxon>
        <taxon>Actinomycetes</taxon>
        <taxon>Propionibacteriales</taxon>
        <taxon>Nocardioidaceae</taxon>
        <taxon>Nocardioides</taxon>
    </lineage>
</organism>
<dbReference type="CDD" id="cd00995">
    <property type="entry name" value="PBP2_NikA_DppA_OppA_like"/>
    <property type="match status" value="1"/>
</dbReference>
<dbReference type="GO" id="GO:0043190">
    <property type="term" value="C:ATP-binding cassette (ABC) transporter complex"/>
    <property type="evidence" value="ECO:0007669"/>
    <property type="project" value="InterPro"/>
</dbReference>
<comment type="subcellular location">
    <subcellularLocation>
        <location evidence="1">Cell envelope</location>
    </subcellularLocation>
</comment>
<feature type="chain" id="PRO_5039546195" evidence="5">
    <location>
        <begin position="30"/>
        <end position="553"/>
    </location>
</feature>
<dbReference type="Pfam" id="PF00496">
    <property type="entry name" value="SBP_bac_5"/>
    <property type="match status" value="1"/>
</dbReference>
<dbReference type="PANTHER" id="PTHR30290">
    <property type="entry name" value="PERIPLASMIC BINDING COMPONENT OF ABC TRANSPORTER"/>
    <property type="match status" value="1"/>
</dbReference>
<gene>
    <name evidence="7" type="ORF">EXE59_18675</name>
</gene>
<evidence type="ECO:0000256" key="1">
    <source>
        <dbReference type="ARBA" id="ARBA00004196"/>
    </source>
</evidence>
<feature type="signal peptide" evidence="5">
    <location>
        <begin position="1"/>
        <end position="29"/>
    </location>
</feature>
<protein>
    <submittedName>
        <fullName evidence="7">ABC transporter substrate-binding protein</fullName>
    </submittedName>
</protein>
<proteinExistence type="inferred from homology"/>